<dbReference type="GO" id="GO:0016757">
    <property type="term" value="F:glycosyltransferase activity"/>
    <property type="evidence" value="ECO:0007669"/>
    <property type="project" value="UniProtKB-KW"/>
</dbReference>
<dbReference type="InterPro" id="IPR028098">
    <property type="entry name" value="Glyco_trans_4-like_N"/>
</dbReference>
<evidence type="ECO:0000313" key="5">
    <source>
        <dbReference type="Proteomes" id="UP001494902"/>
    </source>
</evidence>
<dbReference type="Pfam" id="PF13692">
    <property type="entry name" value="Glyco_trans_1_4"/>
    <property type="match status" value="1"/>
</dbReference>
<gene>
    <name evidence="4" type="ORF">WIS52_01410</name>
</gene>
<dbReference type="PANTHER" id="PTHR12526">
    <property type="entry name" value="GLYCOSYLTRANSFERASE"/>
    <property type="match status" value="1"/>
</dbReference>
<evidence type="ECO:0000256" key="2">
    <source>
        <dbReference type="ARBA" id="ARBA00022679"/>
    </source>
</evidence>
<feature type="domain" description="Glycosyltransferase subfamily 4-like N-terminal" evidence="3">
    <location>
        <begin position="16"/>
        <end position="166"/>
    </location>
</feature>
<comment type="caution">
    <text evidence="4">The sequence shown here is derived from an EMBL/GenBank/DDBJ whole genome shotgun (WGS) entry which is preliminary data.</text>
</comment>
<keyword evidence="5" id="KW-1185">Reference proteome</keyword>
<dbReference type="Proteomes" id="UP001494902">
    <property type="component" value="Unassembled WGS sequence"/>
</dbReference>
<accession>A0ABV1K3T1</accession>
<evidence type="ECO:0000256" key="1">
    <source>
        <dbReference type="ARBA" id="ARBA00022676"/>
    </source>
</evidence>
<dbReference type="CDD" id="cd03801">
    <property type="entry name" value="GT4_PimA-like"/>
    <property type="match status" value="1"/>
</dbReference>
<organism evidence="4 5">
    <name type="scientific">Pseudonocardia nematodicida</name>
    <dbReference type="NCBI Taxonomy" id="1206997"/>
    <lineage>
        <taxon>Bacteria</taxon>
        <taxon>Bacillati</taxon>
        <taxon>Actinomycetota</taxon>
        <taxon>Actinomycetes</taxon>
        <taxon>Pseudonocardiales</taxon>
        <taxon>Pseudonocardiaceae</taxon>
        <taxon>Pseudonocardia</taxon>
    </lineage>
</organism>
<evidence type="ECO:0000259" key="3">
    <source>
        <dbReference type="Pfam" id="PF13439"/>
    </source>
</evidence>
<keyword evidence="2 4" id="KW-0808">Transferase</keyword>
<dbReference type="EC" id="2.4.-.-" evidence="4"/>
<dbReference type="Gene3D" id="3.40.50.2000">
    <property type="entry name" value="Glycogen Phosphorylase B"/>
    <property type="match status" value="2"/>
</dbReference>
<dbReference type="EMBL" id="JBEDNQ010000001">
    <property type="protein sequence ID" value="MEQ3549113.1"/>
    <property type="molecule type" value="Genomic_DNA"/>
</dbReference>
<reference evidence="4 5" key="1">
    <citation type="submission" date="2024-03" db="EMBL/GenBank/DDBJ databases">
        <title>Draft genome sequence of Pseudonocardia nematodicida JCM 31783.</title>
        <authorList>
            <person name="Butdee W."/>
            <person name="Duangmal K."/>
        </authorList>
    </citation>
    <scope>NUCLEOTIDE SEQUENCE [LARGE SCALE GENOMIC DNA]</scope>
    <source>
        <strain evidence="4 5">JCM 31783</strain>
    </source>
</reference>
<dbReference type="SUPFAM" id="SSF53756">
    <property type="entry name" value="UDP-Glycosyltransferase/glycogen phosphorylase"/>
    <property type="match status" value="1"/>
</dbReference>
<name>A0ABV1K3T1_9PSEU</name>
<keyword evidence="1 4" id="KW-0328">Glycosyltransferase</keyword>
<evidence type="ECO:0000313" key="4">
    <source>
        <dbReference type="EMBL" id="MEQ3549113.1"/>
    </source>
</evidence>
<dbReference type="RefSeq" id="WP_349296203.1">
    <property type="nucleotide sequence ID" value="NZ_JBEDNQ010000001.1"/>
</dbReference>
<dbReference type="Pfam" id="PF13439">
    <property type="entry name" value="Glyco_transf_4"/>
    <property type="match status" value="1"/>
</dbReference>
<protein>
    <submittedName>
        <fullName evidence="4">Glycosyltransferase family 4 protein</fullName>
        <ecNumber evidence="4">2.4.-.-</ecNumber>
    </submittedName>
</protein>
<dbReference type="PANTHER" id="PTHR12526:SF510">
    <property type="entry name" value="D-INOSITOL 3-PHOSPHATE GLYCOSYLTRANSFERASE"/>
    <property type="match status" value="1"/>
</dbReference>
<proteinExistence type="predicted"/>
<sequence length="365" mass="39418">MTPAHVLLVHDAYDDYVACLANHLAERTRVTVLHHARIHAGMPLTGDVGTVVYPHRRIRDPRRIASIPRIREVAAEVRADVVHLQQSNDPLFTLVQGPTPGRASVLTVHDVVPHPGDRSHIPGGHLAARRRRGCFDRVVVHADELGADLTRRWGVPRDRIDVVAHGELGSLHGTPRVVDDPPPRVLFFGRIWPYKGLDRLVHAMNALSVTRPGLTLAIAGTGEPLEGYLRLAAPTLRTEVTDRFVDRDEVAPLFADAAVVCLPYLEASQSGVHALACGLGVPVVASAVGGLTSAVAHGRDGLLVPPDDVDALAAALGRVLDEPVLRARLASGARARARTDLSWDTIADRTLEVYDRAAHAHRVAT</sequence>